<dbReference type="Gene3D" id="3.90.550.10">
    <property type="entry name" value="Spore Coat Polysaccharide Biosynthesis Protein SpsA, Chain A"/>
    <property type="match status" value="1"/>
</dbReference>
<proteinExistence type="predicted"/>
<dbReference type="RefSeq" id="WP_344029399.1">
    <property type="nucleotide sequence ID" value="NZ_BAAAOB010000001.1"/>
</dbReference>
<dbReference type="Pfam" id="PF00535">
    <property type="entry name" value="Glycos_transf_2"/>
    <property type="match status" value="1"/>
</dbReference>
<dbReference type="InterPro" id="IPR001173">
    <property type="entry name" value="Glyco_trans_2-like"/>
</dbReference>
<dbReference type="PANTHER" id="PTHR22916">
    <property type="entry name" value="GLYCOSYLTRANSFERASE"/>
    <property type="match status" value="1"/>
</dbReference>
<evidence type="ECO:0000313" key="3">
    <source>
        <dbReference type="Proteomes" id="UP001500851"/>
    </source>
</evidence>
<feature type="domain" description="Glycosyltransferase 2-like" evidence="1">
    <location>
        <begin position="9"/>
        <end position="168"/>
    </location>
</feature>
<evidence type="ECO:0000259" key="1">
    <source>
        <dbReference type="Pfam" id="PF00535"/>
    </source>
</evidence>
<dbReference type="PANTHER" id="PTHR22916:SF3">
    <property type="entry name" value="UDP-GLCNAC:BETAGAL BETA-1,3-N-ACETYLGLUCOSAMINYLTRANSFERASE-LIKE PROTEIN 1"/>
    <property type="match status" value="1"/>
</dbReference>
<dbReference type="Proteomes" id="UP001500851">
    <property type="component" value="Unassembled WGS sequence"/>
</dbReference>
<dbReference type="CDD" id="cd00761">
    <property type="entry name" value="Glyco_tranf_GTA_type"/>
    <property type="match status" value="1"/>
</dbReference>
<reference evidence="2 3" key="1">
    <citation type="journal article" date="2019" name="Int. J. Syst. Evol. Microbiol.">
        <title>The Global Catalogue of Microorganisms (GCM) 10K type strain sequencing project: providing services to taxonomists for standard genome sequencing and annotation.</title>
        <authorList>
            <consortium name="The Broad Institute Genomics Platform"/>
            <consortium name="The Broad Institute Genome Sequencing Center for Infectious Disease"/>
            <person name="Wu L."/>
            <person name="Ma J."/>
        </authorList>
    </citation>
    <scope>NUCLEOTIDE SEQUENCE [LARGE SCALE GENOMIC DNA]</scope>
    <source>
        <strain evidence="2 3">JCM 14736</strain>
    </source>
</reference>
<evidence type="ECO:0000313" key="2">
    <source>
        <dbReference type="EMBL" id="GAA1780754.1"/>
    </source>
</evidence>
<keyword evidence="3" id="KW-1185">Reference proteome</keyword>
<dbReference type="SUPFAM" id="SSF53448">
    <property type="entry name" value="Nucleotide-diphospho-sugar transferases"/>
    <property type="match status" value="1"/>
</dbReference>
<dbReference type="InterPro" id="IPR029044">
    <property type="entry name" value="Nucleotide-diphossugar_trans"/>
</dbReference>
<accession>A0ABN2L9L3</accession>
<protein>
    <recommendedName>
        <fullName evidence="1">Glycosyltransferase 2-like domain-containing protein</fullName>
    </recommendedName>
</protein>
<sequence length="563" mass="60624">MRTGAVELSVVIPTRNSAPWLVETLDSVLEQGVERLEVLVVDDGSTDGTREIVRRYAEDDRVLLLDSDGRGVGSARNTGAARARGRRLIFCDPDGLVPDGAYSALLASLDETGSDLALGDYLGFGPTDTRRPTDGIDAYSETLRRSCAAEEPTLLLSRRSGNAMFVREWWEAEGIRFPDSGAADDILPMSEALLRAGAVDLVPDVVYLDRTRAGDSRGDVVATLRRELECANLVGAAGDPGISDVYAELVYERDALDGVRDYLAGWTGPAEADGAIRDALQDLLEATAAPSAHADPLRTTAVRLAADGDFAAGRTLVRALRGERSDPDAAALRDWAAVLEYLAPGGRLGDRSAARLLGALRPLLVMPSAADAPAEWQRVIRGIREVLGTAALARLPEASGDGAPDRTAQLLRFRARADVRLLEIEQRGRELVLLGRSALGPDLIEPLLHRMERSGLPELVLSTVWRQSADGGWAWTASAPIADLPLREALLPAFRGSDGSAAISISISMRCEASEPVYRPKDAVRYEAAAGSIVVRRRRHWILRAGRRALGALRDRVVRRTSG</sequence>
<gene>
    <name evidence="2" type="ORF">GCM10009768_07100</name>
</gene>
<dbReference type="EMBL" id="BAAAOB010000001">
    <property type="protein sequence ID" value="GAA1780754.1"/>
    <property type="molecule type" value="Genomic_DNA"/>
</dbReference>
<comment type="caution">
    <text evidence="2">The sequence shown here is derived from an EMBL/GenBank/DDBJ whole genome shotgun (WGS) entry which is preliminary data.</text>
</comment>
<organism evidence="2 3">
    <name type="scientific">Leucobacter iarius</name>
    <dbReference type="NCBI Taxonomy" id="333963"/>
    <lineage>
        <taxon>Bacteria</taxon>
        <taxon>Bacillati</taxon>
        <taxon>Actinomycetota</taxon>
        <taxon>Actinomycetes</taxon>
        <taxon>Micrococcales</taxon>
        <taxon>Microbacteriaceae</taxon>
        <taxon>Leucobacter</taxon>
    </lineage>
</organism>
<name>A0ABN2L9L3_9MICO</name>